<feature type="compositionally biased region" description="Polar residues" evidence="1">
    <location>
        <begin position="47"/>
        <end position="63"/>
    </location>
</feature>
<dbReference type="AlphaFoldDB" id="A0A9Q3BNR1"/>
<feature type="region of interest" description="Disordered" evidence="1">
    <location>
        <begin position="47"/>
        <end position="69"/>
    </location>
</feature>
<keyword evidence="3" id="KW-1185">Reference proteome</keyword>
<protein>
    <submittedName>
        <fullName evidence="2">Uncharacterized protein</fullName>
    </submittedName>
</protein>
<comment type="caution">
    <text evidence="2">The sequence shown here is derived from an EMBL/GenBank/DDBJ whole genome shotgun (WGS) entry which is preliminary data.</text>
</comment>
<dbReference type="Proteomes" id="UP000765509">
    <property type="component" value="Unassembled WGS sequence"/>
</dbReference>
<name>A0A9Q3BNR1_9BASI</name>
<proteinExistence type="predicted"/>
<gene>
    <name evidence="2" type="ORF">O181_007856</name>
</gene>
<feature type="compositionally biased region" description="Basic and acidic residues" evidence="1">
    <location>
        <begin position="97"/>
        <end position="114"/>
    </location>
</feature>
<evidence type="ECO:0000313" key="3">
    <source>
        <dbReference type="Proteomes" id="UP000765509"/>
    </source>
</evidence>
<dbReference type="EMBL" id="AVOT02001783">
    <property type="protein sequence ID" value="MBW0468141.1"/>
    <property type="molecule type" value="Genomic_DNA"/>
</dbReference>
<dbReference type="OrthoDB" id="5431222at2759"/>
<reference evidence="2" key="1">
    <citation type="submission" date="2021-03" db="EMBL/GenBank/DDBJ databases">
        <title>Draft genome sequence of rust myrtle Austropuccinia psidii MF-1, a brazilian biotype.</title>
        <authorList>
            <person name="Quecine M.C."/>
            <person name="Pachon D.M.R."/>
            <person name="Bonatelli M.L."/>
            <person name="Correr F.H."/>
            <person name="Franceschini L.M."/>
            <person name="Leite T.F."/>
            <person name="Margarido G.R.A."/>
            <person name="Almeida C.A."/>
            <person name="Ferrarezi J.A."/>
            <person name="Labate C.A."/>
        </authorList>
    </citation>
    <scope>NUCLEOTIDE SEQUENCE</scope>
    <source>
        <strain evidence="2">MF-1</strain>
    </source>
</reference>
<evidence type="ECO:0000256" key="1">
    <source>
        <dbReference type="SAM" id="MobiDB-lite"/>
    </source>
</evidence>
<evidence type="ECO:0000313" key="2">
    <source>
        <dbReference type="EMBL" id="MBW0468141.1"/>
    </source>
</evidence>
<sequence>MRNHKLLAKLPGDLEYAVKFKCSKESTLDEISTTLQEVRIRTSIGTYNTHSIGDNRQNPTLEANKTDDSESEITTVFHNCESPNHCAENFLKDREDTFAREKEAKKDQEGHESDWDSVGNGCGNNPYS</sequence>
<feature type="region of interest" description="Disordered" evidence="1">
    <location>
        <begin position="97"/>
        <end position="128"/>
    </location>
</feature>
<accession>A0A9Q3BNR1</accession>
<organism evidence="2 3">
    <name type="scientific">Austropuccinia psidii MF-1</name>
    <dbReference type="NCBI Taxonomy" id="1389203"/>
    <lineage>
        <taxon>Eukaryota</taxon>
        <taxon>Fungi</taxon>
        <taxon>Dikarya</taxon>
        <taxon>Basidiomycota</taxon>
        <taxon>Pucciniomycotina</taxon>
        <taxon>Pucciniomycetes</taxon>
        <taxon>Pucciniales</taxon>
        <taxon>Sphaerophragmiaceae</taxon>
        <taxon>Austropuccinia</taxon>
    </lineage>
</organism>